<dbReference type="PANTHER" id="PTHR33146">
    <property type="entry name" value="ENDONUCLEASE 4"/>
    <property type="match status" value="1"/>
</dbReference>
<evidence type="ECO:0000313" key="9">
    <source>
        <dbReference type="EMBL" id="KAJ2898782.1"/>
    </source>
</evidence>
<evidence type="ECO:0000256" key="2">
    <source>
        <dbReference type="ARBA" id="ARBA00022722"/>
    </source>
</evidence>
<name>A0AAD5RMH4_9PEZI</name>
<dbReference type="InterPro" id="IPR008947">
    <property type="entry name" value="PLipase_C/P1_nuclease_dom_sf"/>
</dbReference>
<evidence type="ECO:0000256" key="3">
    <source>
        <dbReference type="ARBA" id="ARBA00022723"/>
    </source>
</evidence>
<dbReference type="GO" id="GO:0046872">
    <property type="term" value="F:metal ion binding"/>
    <property type="evidence" value="ECO:0007669"/>
    <property type="project" value="UniProtKB-KW"/>
</dbReference>
<dbReference type="Gene3D" id="1.10.575.10">
    <property type="entry name" value="P1 Nuclease"/>
    <property type="match status" value="1"/>
</dbReference>
<evidence type="ECO:0000256" key="5">
    <source>
        <dbReference type="ARBA" id="ARBA00022801"/>
    </source>
</evidence>
<feature type="chain" id="PRO_5042040635" description="Nuclease S1" evidence="8">
    <location>
        <begin position="24"/>
        <end position="306"/>
    </location>
</feature>
<dbReference type="Proteomes" id="UP001201980">
    <property type="component" value="Unassembled WGS sequence"/>
</dbReference>
<evidence type="ECO:0000256" key="4">
    <source>
        <dbReference type="ARBA" id="ARBA00022759"/>
    </source>
</evidence>
<keyword evidence="4" id="KW-0255">Endonuclease</keyword>
<keyword evidence="10" id="KW-1185">Reference proteome</keyword>
<organism evidence="9 10">
    <name type="scientific">Zalerion maritima</name>
    <dbReference type="NCBI Taxonomy" id="339359"/>
    <lineage>
        <taxon>Eukaryota</taxon>
        <taxon>Fungi</taxon>
        <taxon>Dikarya</taxon>
        <taxon>Ascomycota</taxon>
        <taxon>Pezizomycotina</taxon>
        <taxon>Sordariomycetes</taxon>
        <taxon>Lulworthiomycetidae</taxon>
        <taxon>Lulworthiales</taxon>
        <taxon>Lulworthiaceae</taxon>
        <taxon>Zalerion</taxon>
    </lineage>
</organism>
<dbReference type="GO" id="GO:0006308">
    <property type="term" value="P:DNA catabolic process"/>
    <property type="evidence" value="ECO:0007669"/>
    <property type="project" value="InterPro"/>
</dbReference>
<protein>
    <recommendedName>
        <fullName evidence="11">Nuclease S1</fullName>
    </recommendedName>
</protein>
<gene>
    <name evidence="9" type="ORF">MKZ38_003652</name>
</gene>
<keyword evidence="7" id="KW-0325">Glycoprotein</keyword>
<keyword evidence="5" id="KW-0378">Hydrolase</keyword>
<evidence type="ECO:0000256" key="6">
    <source>
        <dbReference type="ARBA" id="ARBA00023157"/>
    </source>
</evidence>
<keyword evidence="3" id="KW-0479">Metal-binding</keyword>
<dbReference type="SUPFAM" id="SSF48537">
    <property type="entry name" value="Phospholipase C/P1 nuclease"/>
    <property type="match status" value="1"/>
</dbReference>
<dbReference type="AlphaFoldDB" id="A0AAD5RMH4"/>
<evidence type="ECO:0000256" key="8">
    <source>
        <dbReference type="SAM" id="SignalP"/>
    </source>
</evidence>
<evidence type="ECO:0000313" key="10">
    <source>
        <dbReference type="Proteomes" id="UP001201980"/>
    </source>
</evidence>
<reference evidence="9" key="1">
    <citation type="submission" date="2022-07" db="EMBL/GenBank/DDBJ databases">
        <title>Draft genome sequence of Zalerion maritima ATCC 34329, a (micro)plastics degrading marine fungus.</title>
        <authorList>
            <person name="Paco A."/>
            <person name="Goncalves M.F.M."/>
            <person name="Rocha-Santos T.A.P."/>
            <person name="Alves A."/>
        </authorList>
    </citation>
    <scope>NUCLEOTIDE SEQUENCE</scope>
    <source>
        <strain evidence="9">ATCC 34329</strain>
    </source>
</reference>
<comment type="caution">
    <text evidence="9">The sequence shown here is derived from an EMBL/GenBank/DDBJ whole genome shotgun (WGS) entry which is preliminary data.</text>
</comment>
<dbReference type="PANTHER" id="PTHR33146:SF26">
    <property type="entry name" value="ENDONUCLEASE 4"/>
    <property type="match status" value="1"/>
</dbReference>
<keyword evidence="2" id="KW-0540">Nuclease</keyword>
<feature type="signal peptide" evidence="8">
    <location>
        <begin position="1"/>
        <end position="23"/>
    </location>
</feature>
<accession>A0AAD5RMH4</accession>
<comment type="similarity">
    <text evidence="1">Belongs to the nuclease type I family.</text>
</comment>
<sequence>MAQKLTNVALLALPALPLAGAWGSMGHYTIAYIATSFVSSDTQAYFQDLLGDTSSDYLANVATWADSWRYTDEGGFSKPFHYIDAMDDPPSSCDVDFERDCPEEGCIVSAIANYTNIMLTPSESTASLEVAAKMLVHFLGDIGQPLHCENLELGGNGIDVTYDGEDTNLHSVWDSDIPESITDGSSQSVARTWASSLVSAIETGGYADLAGDWVEGMDVTESQDQAMIWATESNEYVCTAVLVDGVQHVESTDLAGDYTDDAQPVVKVQVAKQGYRLAKWLDGIVEELSKGKGRSKCKPRGKGEEF</sequence>
<dbReference type="EMBL" id="JAKWBI020000217">
    <property type="protein sequence ID" value="KAJ2898782.1"/>
    <property type="molecule type" value="Genomic_DNA"/>
</dbReference>
<dbReference type="InterPro" id="IPR003154">
    <property type="entry name" value="S1/P1nuclease"/>
</dbReference>
<evidence type="ECO:0000256" key="7">
    <source>
        <dbReference type="ARBA" id="ARBA00023180"/>
    </source>
</evidence>
<dbReference type="GO" id="GO:0003676">
    <property type="term" value="F:nucleic acid binding"/>
    <property type="evidence" value="ECO:0007669"/>
    <property type="project" value="InterPro"/>
</dbReference>
<evidence type="ECO:0008006" key="11">
    <source>
        <dbReference type="Google" id="ProtNLM"/>
    </source>
</evidence>
<dbReference type="GO" id="GO:0016788">
    <property type="term" value="F:hydrolase activity, acting on ester bonds"/>
    <property type="evidence" value="ECO:0007669"/>
    <property type="project" value="InterPro"/>
</dbReference>
<dbReference type="GO" id="GO:0004519">
    <property type="term" value="F:endonuclease activity"/>
    <property type="evidence" value="ECO:0007669"/>
    <property type="project" value="UniProtKB-KW"/>
</dbReference>
<dbReference type="CDD" id="cd11010">
    <property type="entry name" value="S1-P1_nuclease"/>
    <property type="match status" value="1"/>
</dbReference>
<keyword evidence="6" id="KW-1015">Disulfide bond</keyword>
<proteinExistence type="inferred from homology"/>
<dbReference type="Pfam" id="PF02265">
    <property type="entry name" value="S1-P1_nuclease"/>
    <property type="match status" value="1"/>
</dbReference>
<evidence type="ECO:0000256" key="1">
    <source>
        <dbReference type="ARBA" id="ARBA00009547"/>
    </source>
</evidence>
<keyword evidence="8" id="KW-0732">Signal</keyword>